<evidence type="ECO:0000256" key="1">
    <source>
        <dbReference type="ARBA" id="ARBA00000085"/>
    </source>
</evidence>
<evidence type="ECO:0000313" key="6">
    <source>
        <dbReference type="EMBL" id="SHK36691.1"/>
    </source>
</evidence>
<dbReference type="EMBL" id="FRAV01000003">
    <property type="protein sequence ID" value="SHK36691.1"/>
    <property type="molecule type" value="Genomic_DNA"/>
</dbReference>
<comment type="catalytic activity">
    <reaction evidence="1">
        <text>ATP + protein L-histidine = ADP + protein N-phospho-L-histidine.</text>
        <dbReference type="EC" id="2.7.13.3"/>
    </reaction>
</comment>
<dbReference type="InterPro" id="IPR036097">
    <property type="entry name" value="HisK_dim/P_sf"/>
</dbReference>
<keyword evidence="7" id="KW-1185">Reference proteome</keyword>
<evidence type="ECO:0000256" key="3">
    <source>
        <dbReference type="ARBA" id="ARBA00022553"/>
    </source>
</evidence>
<dbReference type="PANTHER" id="PTHR43547">
    <property type="entry name" value="TWO-COMPONENT HISTIDINE KINASE"/>
    <property type="match status" value="1"/>
</dbReference>
<keyword evidence="6" id="KW-0418">Kinase</keyword>
<evidence type="ECO:0000256" key="4">
    <source>
        <dbReference type="SAM" id="Phobius"/>
    </source>
</evidence>
<dbReference type="InterPro" id="IPR036890">
    <property type="entry name" value="HATPase_C_sf"/>
</dbReference>
<dbReference type="InterPro" id="IPR003661">
    <property type="entry name" value="HisK_dim/P_dom"/>
</dbReference>
<dbReference type="GO" id="GO:0000155">
    <property type="term" value="F:phosphorelay sensor kinase activity"/>
    <property type="evidence" value="ECO:0007669"/>
    <property type="project" value="InterPro"/>
</dbReference>
<name>A0A1M6RW66_9FLAO</name>
<dbReference type="Pfam" id="PF07494">
    <property type="entry name" value="Reg_prop"/>
    <property type="match status" value="1"/>
</dbReference>
<dbReference type="InterPro" id="IPR005467">
    <property type="entry name" value="His_kinase_dom"/>
</dbReference>
<dbReference type="InterPro" id="IPR011110">
    <property type="entry name" value="Reg_prop"/>
</dbReference>
<dbReference type="CDD" id="cd00082">
    <property type="entry name" value="HisKA"/>
    <property type="match status" value="1"/>
</dbReference>
<sequence length="1005" mass="117802">MKRTILFLCFLFFFFTTYSQKYNIQLYNTDNGLPQNSVKDIIKDRYGFIWLTTENGIVRYDGTNFLVYKNFPLASQRFTYFYGYPEKDSIYTTGDFEKAVLIHSKFAKVEKPLKNFSTFLIKNNSHYLLYCSNFSYASSTPINFYMNFKQGRYYLKENSLTYVDSQSKSEENLKIKTLYNNTPRVFAINEMLFYVDFQAKKIIKIEKGKITGSYHLPSFMSAKTKILWSQVNNQVFILNKNTIYTCNYEKEELKISSLLHLNKVKDENFISAYYDKSYKKFYLGSSIDGLQIISLTDFTTVTRPPSKPESNFYSILPFNSSSVITPFGEIYNRKGFVDDKKFKNANPFFLTYDHSGNIITQKANDIIIYQKASFYKNTVSIKKLLLKDFFFDQNNYYALFSELKINKHPEYKGILTIYKNQSFKYSRKKIFINNEPTKLIKFNQNQVLVGTAKALYKVSLETNKIYNLTGKSELFIRNIVQSKDGNFWIMTLGKGFYLLKNDRLIKMPYDKNNNISSSHTILEDTNGFFWIPTNNGLYRVSERQLLQYAQNKKSKVYYYRFSKDSGFNTNEFNGGTNICGGRLENGEFVLPSLNGLIFFNPLKVNIYYPENIYIERAEIDNKPQYFKENLYLKQESNRVDIFIDVPYYSNPDNLVIEAKLSGTPNAKWEPIGKDGKFSISNLGYGNHTFVVKMLVSNKGKFIYKKVNIIIPPYFYQTLWFKIFTFIIILFLIYFLIRWRIHFLKMKNHELEEIVNSRTKSLSDTVEKLEITKTKLHKEIEQQKKLIGTISHDITTPVKFIAMTTKEVLDKNDFNEQRIKKILNSVYKSSDQLYNFTITLKEYADIYSHYRSDKTELYSLYQLIEEKKILFNEIAENNNTVINNNVDPSLLTWISKNILSAIIHNLIDNSVKYTENGSVTIENTLEGENIILLITDTGIGMDEKKIEYYTRLQDNIENEKLLLQKYGMGLHLVLQLLQMIQGKIVFTKNKLQGTSFKLILKNKKDD</sequence>
<keyword evidence="4" id="KW-1133">Transmembrane helix</keyword>
<feature type="transmembrane region" description="Helical" evidence="4">
    <location>
        <begin position="718"/>
        <end position="736"/>
    </location>
</feature>
<dbReference type="SUPFAM" id="SSF47384">
    <property type="entry name" value="Homodimeric domain of signal transducing histidine kinase"/>
    <property type="match status" value="1"/>
</dbReference>
<dbReference type="InterPro" id="IPR003594">
    <property type="entry name" value="HATPase_dom"/>
</dbReference>
<dbReference type="InterPro" id="IPR013783">
    <property type="entry name" value="Ig-like_fold"/>
</dbReference>
<dbReference type="Gene3D" id="3.30.565.10">
    <property type="entry name" value="Histidine kinase-like ATPase, C-terminal domain"/>
    <property type="match status" value="1"/>
</dbReference>
<dbReference type="SMART" id="SM00387">
    <property type="entry name" value="HATPase_c"/>
    <property type="match status" value="1"/>
</dbReference>
<keyword evidence="4" id="KW-0812">Transmembrane</keyword>
<feature type="domain" description="Histidine kinase" evidence="5">
    <location>
        <begin position="788"/>
        <end position="1003"/>
    </location>
</feature>
<dbReference type="Proteomes" id="UP000184364">
    <property type="component" value="Unassembled WGS sequence"/>
</dbReference>
<keyword evidence="4" id="KW-0472">Membrane</keyword>
<reference evidence="7" key="1">
    <citation type="submission" date="2016-11" db="EMBL/GenBank/DDBJ databases">
        <authorList>
            <person name="Varghese N."/>
            <person name="Submissions S."/>
        </authorList>
    </citation>
    <scope>NUCLEOTIDE SEQUENCE [LARGE SCALE GENOMIC DNA]</scope>
    <source>
        <strain evidence="7">DSM 26899</strain>
    </source>
</reference>
<dbReference type="InterPro" id="IPR015943">
    <property type="entry name" value="WD40/YVTN_repeat-like_dom_sf"/>
</dbReference>
<dbReference type="RefSeq" id="WP_228433653.1">
    <property type="nucleotide sequence ID" value="NZ_FRAV01000003.1"/>
</dbReference>
<keyword evidence="3" id="KW-0597">Phosphoprotein</keyword>
<evidence type="ECO:0000313" key="7">
    <source>
        <dbReference type="Proteomes" id="UP000184364"/>
    </source>
</evidence>
<gene>
    <name evidence="6" type="ORF">SAMN05444267_100395</name>
</gene>
<evidence type="ECO:0000259" key="5">
    <source>
        <dbReference type="PROSITE" id="PS50109"/>
    </source>
</evidence>
<keyword evidence="6" id="KW-0808">Transferase</keyword>
<dbReference type="PANTHER" id="PTHR43547:SF2">
    <property type="entry name" value="HYBRID SIGNAL TRANSDUCTION HISTIDINE KINASE C"/>
    <property type="match status" value="1"/>
</dbReference>
<dbReference type="PROSITE" id="PS50109">
    <property type="entry name" value="HIS_KIN"/>
    <property type="match status" value="1"/>
</dbReference>
<dbReference type="Gene3D" id="1.10.287.130">
    <property type="match status" value="1"/>
</dbReference>
<protein>
    <recommendedName>
        <fullName evidence="2">histidine kinase</fullName>
        <ecNumber evidence="2">2.7.13.3</ecNumber>
    </recommendedName>
</protein>
<evidence type="ECO:0000256" key="2">
    <source>
        <dbReference type="ARBA" id="ARBA00012438"/>
    </source>
</evidence>
<organism evidence="6 7">
    <name type="scientific">Chryseobacterium polytrichastri</name>
    <dbReference type="NCBI Taxonomy" id="1302687"/>
    <lineage>
        <taxon>Bacteria</taxon>
        <taxon>Pseudomonadati</taxon>
        <taxon>Bacteroidota</taxon>
        <taxon>Flavobacteriia</taxon>
        <taxon>Flavobacteriales</taxon>
        <taxon>Weeksellaceae</taxon>
        <taxon>Chryseobacterium group</taxon>
        <taxon>Chryseobacterium</taxon>
    </lineage>
</organism>
<dbReference type="Gene3D" id="2.60.40.10">
    <property type="entry name" value="Immunoglobulins"/>
    <property type="match status" value="1"/>
</dbReference>
<dbReference type="AlphaFoldDB" id="A0A1M6RW66"/>
<dbReference type="Gene3D" id="2.130.10.10">
    <property type="entry name" value="YVTN repeat-like/Quinoprotein amine dehydrogenase"/>
    <property type="match status" value="2"/>
</dbReference>
<proteinExistence type="predicted"/>
<dbReference type="SUPFAM" id="SSF55874">
    <property type="entry name" value="ATPase domain of HSP90 chaperone/DNA topoisomerase II/histidine kinase"/>
    <property type="match status" value="1"/>
</dbReference>
<accession>A0A1M6RW66</accession>
<dbReference type="Pfam" id="PF02518">
    <property type="entry name" value="HATPase_c"/>
    <property type="match status" value="1"/>
</dbReference>
<dbReference type="STRING" id="1302687.SAMN05444267_100395"/>
<dbReference type="EC" id="2.7.13.3" evidence="2"/>